<dbReference type="InterPro" id="IPR000620">
    <property type="entry name" value="EamA_dom"/>
</dbReference>
<evidence type="ECO:0000256" key="10">
    <source>
        <dbReference type="ARBA" id="ARBA00023098"/>
    </source>
</evidence>
<evidence type="ECO:0000256" key="2">
    <source>
        <dbReference type="ARBA" id="ARBA00007362"/>
    </source>
</evidence>
<dbReference type="InterPro" id="IPR037185">
    <property type="entry name" value="EmrE-like"/>
</dbReference>
<evidence type="ECO:0000256" key="8">
    <source>
        <dbReference type="ARBA" id="ARBA00022985"/>
    </source>
</evidence>
<evidence type="ECO:0000256" key="11">
    <source>
        <dbReference type="ARBA" id="ARBA00023136"/>
    </source>
</evidence>
<feature type="transmembrane region" description="Helical" evidence="12">
    <location>
        <begin position="102"/>
        <end position="119"/>
    </location>
</feature>
<feature type="transmembrane region" description="Helical" evidence="12">
    <location>
        <begin position="45"/>
        <end position="69"/>
    </location>
</feature>
<keyword evidence="8" id="KW-0448">Lipopolysaccharide biosynthesis</keyword>
<feature type="domain" description="EamA" evidence="13">
    <location>
        <begin position="39"/>
        <end position="119"/>
    </location>
</feature>
<feature type="transmembrane region" description="Helical" evidence="12">
    <location>
        <begin position="76"/>
        <end position="96"/>
    </location>
</feature>
<dbReference type="SUPFAM" id="SSF103481">
    <property type="entry name" value="Multidrug resistance efflux transporter EmrE"/>
    <property type="match status" value="1"/>
</dbReference>
<keyword evidence="11 12" id="KW-0472">Membrane</keyword>
<protein>
    <submittedName>
        <fullName evidence="14">EamA family transporter</fullName>
    </submittedName>
</protein>
<keyword evidence="7 12" id="KW-0812">Transmembrane</keyword>
<evidence type="ECO:0000256" key="9">
    <source>
        <dbReference type="ARBA" id="ARBA00022989"/>
    </source>
</evidence>
<dbReference type="AlphaFoldDB" id="A0A6G3ZXZ0"/>
<dbReference type="Pfam" id="PF00892">
    <property type="entry name" value="EamA"/>
    <property type="match status" value="1"/>
</dbReference>
<evidence type="ECO:0000259" key="13">
    <source>
        <dbReference type="Pfam" id="PF00892"/>
    </source>
</evidence>
<dbReference type="Gene3D" id="1.10.3730.20">
    <property type="match status" value="1"/>
</dbReference>
<evidence type="ECO:0000256" key="1">
    <source>
        <dbReference type="ARBA" id="ARBA00004651"/>
    </source>
</evidence>
<reference evidence="14" key="1">
    <citation type="submission" date="2020-02" db="EMBL/GenBank/DDBJ databases">
        <authorList>
            <person name="Shen X.-R."/>
            <person name="Zhang Y.-X."/>
        </authorList>
    </citation>
    <scope>NUCLEOTIDE SEQUENCE</scope>
    <source>
        <strain evidence="14">SYP-B3998</strain>
    </source>
</reference>
<dbReference type="GO" id="GO:0005886">
    <property type="term" value="C:plasma membrane"/>
    <property type="evidence" value="ECO:0007669"/>
    <property type="project" value="UniProtKB-SubCell"/>
</dbReference>
<comment type="similarity">
    <text evidence="2">Belongs to the EamA transporter family.</text>
</comment>
<dbReference type="InterPro" id="IPR000390">
    <property type="entry name" value="Small_drug/metabolite_transptr"/>
</dbReference>
<keyword evidence="9 12" id="KW-1133">Transmembrane helix</keyword>
<feature type="transmembrane region" description="Helical" evidence="12">
    <location>
        <begin position="7"/>
        <end position="25"/>
    </location>
</feature>
<sequence length="121" mass="13396">MLEVKVNYLLIIISIILSSFGQLAMKNGANEISLQDGAIKLFIQFTTNLSILSGLLMYGLSTIVWIVALSRIQLSIAYPLVSLSYIIVVILSYFIFNEPLSLQKILGLVFIIIGVIFIARS</sequence>
<keyword evidence="6" id="KW-0441">Lipid A biosynthesis</keyword>
<keyword evidence="3" id="KW-1003">Cell membrane</keyword>
<evidence type="ECO:0000256" key="5">
    <source>
        <dbReference type="ARBA" id="ARBA00022519"/>
    </source>
</evidence>
<evidence type="ECO:0000256" key="12">
    <source>
        <dbReference type="SAM" id="Phobius"/>
    </source>
</evidence>
<dbReference type="EMBL" id="JAAIKC010000004">
    <property type="protein sequence ID" value="NEW07086.1"/>
    <property type="molecule type" value="Genomic_DNA"/>
</dbReference>
<evidence type="ECO:0000256" key="6">
    <source>
        <dbReference type="ARBA" id="ARBA00022556"/>
    </source>
</evidence>
<name>A0A6G3ZXZ0_9BACL</name>
<evidence type="ECO:0000313" key="14">
    <source>
        <dbReference type="EMBL" id="NEW07086.1"/>
    </source>
</evidence>
<dbReference type="GO" id="GO:0009103">
    <property type="term" value="P:lipopolysaccharide biosynthetic process"/>
    <property type="evidence" value="ECO:0007669"/>
    <property type="project" value="UniProtKB-KW"/>
</dbReference>
<dbReference type="GO" id="GO:0022857">
    <property type="term" value="F:transmembrane transporter activity"/>
    <property type="evidence" value="ECO:0007669"/>
    <property type="project" value="InterPro"/>
</dbReference>
<comment type="subcellular location">
    <subcellularLocation>
        <location evidence="1">Cell membrane</location>
        <topology evidence="1">Multi-pass membrane protein</topology>
    </subcellularLocation>
</comment>
<evidence type="ECO:0000256" key="3">
    <source>
        <dbReference type="ARBA" id="ARBA00022475"/>
    </source>
</evidence>
<organism evidence="14">
    <name type="scientific">Paenibacillus sp. SYP-B3998</name>
    <dbReference type="NCBI Taxonomy" id="2678564"/>
    <lineage>
        <taxon>Bacteria</taxon>
        <taxon>Bacillati</taxon>
        <taxon>Bacillota</taxon>
        <taxon>Bacilli</taxon>
        <taxon>Bacillales</taxon>
        <taxon>Paenibacillaceae</taxon>
        <taxon>Paenibacillus</taxon>
    </lineage>
</organism>
<keyword evidence="5" id="KW-0997">Cell inner membrane</keyword>
<gene>
    <name evidence="14" type="ORF">GK047_13825</name>
</gene>
<proteinExistence type="inferred from homology"/>
<accession>A0A6G3ZXZ0</accession>
<keyword evidence="10" id="KW-0443">Lipid metabolism</keyword>
<evidence type="ECO:0000256" key="7">
    <source>
        <dbReference type="ARBA" id="ARBA00022692"/>
    </source>
</evidence>
<dbReference type="PANTHER" id="PTHR30561:SF9">
    <property type="entry name" value="4-AMINO-4-DEOXY-L-ARABINOSE-PHOSPHOUNDECAPRENOL FLIPPASE SUBUNIT ARNF-RELATED"/>
    <property type="match status" value="1"/>
</dbReference>
<evidence type="ECO:0000256" key="4">
    <source>
        <dbReference type="ARBA" id="ARBA00022516"/>
    </source>
</evidence>
<dbReference type="PANTHER" id="PTHR30561">
    <property type="entry name" value="SMR FAMILY PROTON-DEPENDENT DRUG EFFLUX TRANSPORTER SUGE"/>
    <property type="match status" value="1"/>
</dbReference>
<comment type="caution">
    <text evidence="14">The sequence shown here is derived from an EMBL/GenBank/DDBJ whole genome shotgun (WGS) entry which is preliminary data.</text>
</comment>
<keyword evidence="4" id="KW-0444">Lipid biosynthesis</keyword>